<keyword evidence="1" id="KW-0436">Ligase</keyword>
<organism evidence="1 2">
    <name type="scientific">Marinobacter gudaonensis</name>
    <dbReference type="NCBI Taxonomy" id="375760"/>
    <lineage>
        <taxon>Bacteria</taxon>
        <taxon>Pseudomonadati</taxon>
        <taxon>Pseudomonadota</taxon>
        <taxon>Gammaproteobacteria</taxon>
        <taxon>Pseudomonadales</taxon>
        <taxon>Marinobacteraceae</taxon>
        <taxon>Marinobacter</taxon>
    </lineage>
</organism>
<dbReference type="AlphaFoldDB" id="A0A1I6GIK9"/>
<dbReference type="Pfam" id="PF12224">
    <property type="entry name" value="Amidoligase_2"/>
    <property type="match status" value="1"/>
</dbReference>
<name>A0A1I6GIK9_9GAMM</name>
<protein>
    <submittedName>
        <fullName evidence="1">Putative amidoligase enzyme</fullName>
    </submittedName>
</protein>
<sequence length="325" mass="37690">MPDILKTREGEDRRVGVEIELSGIGYDDLVALSAELLKGIPELRSRYVTNIETGLGEFTVELDSDPIKELDLTDERLPESIREFGGQAMDVIDAAAERIVPLEIISPPIPFSNLGVIESLMDSLRDAGALGSREAIYFAFGLQLNPELPDLQPATLVRYFQAFAGLYEWLKHRHQLDVSRKVTTYIEPWHTRYTELLMEDDYHPDLAQLMDDYLEYNPTRNRALDLLPLFAHLDSDRLKRHVQDPRIKSRPTLHYRLPDCDINNPEWHFSTVWNDWVVLEQLANRADDLAELRALFRERRKLSLHNLTHSWRETIEDWLSKKGYV</sequence>
<gene>
    <name evidence="1" type="ORF">SAMN04488073_0876</name>
</gene>
<evidence type="ECO:0000313" key="2">
    <source>
        <dbReference type="Proteomes" id="UP000199290"/>
    </source>
</evidence>
<accession>A0A1I6GIK9</accession>
<keyword evidence="2" id="KW-1185">Reference proteome</keyword>
<dbReference type="EMBL" id="FOYV01000001">
    <property type="protein sequence ID" value="SFR41907.1"/>
    <property type="molecule type" value="Genomic_DNA"/>
</dbReference>
<reference evidence="2" key="1">
    <citation type="submission" date="2016-10" db="EMBL/GenBank/DDBJ databases">
        <authorList>
            <person name="Varghese N."/>
            <person name="Submissions S."/>
        </authorList>
    </citation>
    <scope>NUCLEOTIDE SEQUENCE [LARGE SCALE GENOMIC DNA]</scope>
    <source>
        <strain evidence="2">CGMCC 1.6294</strain>
    </source>
</reference>
<dbReference type="GO" id="GO:0016874">
    <property type="term" value="F:ligase activity"/>
    <property type="evidence" value="ECO:0007669"/>
    <property type="project" value="UniProtKB-KW"/>
</dbReference>
<proteinExistence type="predicted"/>
<dbReference type="Proteomes" id="UP000199290">
    <property type="component" value="Unassembled WGS sequence"/>
</dbReference>
<evidence type="ECO:0000313" key="1">
    <source>
        <dbReference type="EMBL" id="SFR41907.1"/>
    </source>
</evidence>
<dbReference type="STRING" id="375760.SAMN04488073_0876"/>
<dbReference type="InterPro" id="IPR022025">
    <property type="entry name" value="Amidoligase_2"/>
</dbReference>